<comment type="caution">
    <text evidence="2">The sequence shown here is derived from an EMBL/GenBank/DDBJ whole genome shotgun (WGS) entry which is preliminary data.</text>
</comment>
<evidence type="ECO:0000313" key="3">
    <source>
        <dbReference type="Proteomes" id="UP000612456"/>
    </source>
</evidence>
<evidence type="ECO:0000256" key="1">
    <source>
        <dbReference type="SAM" id="Phobius"/>
    </source>
</evidence>
<reference evidence="2" key="2">
    <citation type="submission" date="2020-09" db="EMBL/GenBank/DDBJ databases">
        <authorList>
            <person name="Sun Q."/>
            <person name="Zhou Y."/>
        </authorList>
    </citation>
    <scope>NUCLEOTIDE SEQUENCE</scope>
    <source>
        <strain evidence="2">CGMCC 1.15178</strain>
    </source>
</reference>
<evidence type="ECO:0000313" key="2">
    <source>
        <dbReference type="EMBL" id="GGD81470.1"/>
    </source>
</evidence>
<keyword evidence="1" id="KW-1133">Transmembrane helix</keyword>
<dbReference type="Proteomes" id="UP000612456">
    <property type="component" value="Unassembled WGS sequence"/>
</dbReference>
<proteinExistence type="predicted"/>
<gene>
    <name evidence="2" type="ORF">GCM10010911_44500</name>
</gene>
<dbReference type="EMBL" id="BMHP01000003">
    <property type="protein sequence ID" value="GGD81470.1"/>
    <property type="molecule type" value="Genomic_DNA"/>
</dbReference>
<keyword evidence="1" id="KW-0472">Membrane</keyword>
<dbReference type="AlphaFoldDB" id="A0A916Z8K5"/>
<dbReference type="InterPro" id="IPR021215">
    <property type="entry name" value="DUF2752"/>
</dbReference>
<organism evidence="2 3">
    <name type="scientific">Paenibacillus nasutitermitis</name>
    <dbReference type="NCBI Taxonomy" id="1652958"/>
    <lineage>
        <taxon>Bacteria</taxon>
        <taxon>Bacillati</taxon>
        <taxon>Bacillota</taxon>
        <taxon>Bacilli</taxon>
        <taxon>Bacillales</taxon>
        <taxon>Paenibacillaceae</taxon>
        <taxon>Paenibacillus</taxon>
    </lineage>
</organism>
<dbReference type="Pfam" id="PF10825">
    <property type="entry name" value="DUF2752"/>
    <property type="match status" value="1"/>
</dbReference>
<keyword evidence="3" id="KW-1185">Reference proteome</keyword>
<feature type="transmembrane region" description="Helical" evidence="1">
    <location>
        <begin position="50"/>
        <end position="69"/>
    </location>
</feature>
<protein>
    <recommendedName>
        <fullName evidence="4">DUF2752 domain-containing protein</fullName>
    </recommendedName>
</protein>
<feature type="transmembrane region" description="Helical" evidence="1">
    <location>
        <begin position="81"/>
        <end position="99"/>
    </location>
</feature>
<sequence length="111" mass="12696">MGGLFYLKIWLPVTNIPVPCVFHELTGLYCPGCGMTRTALSLLNLDVYQAIRYNLLAFLIPPLYIAYTLANKNQMRWASRWMMAVMLTVTLMFGLLRNLPALEWLAPTTLR</sequence>
<reference evidence="2" key="1">
    <citation type="journal article" date="2014" name="Int. J. Syst. Evol. Microbiol.">
        <title>Complete genome sequence of Corynebacterium casei LMG S-19264T (=DSM 44701T), isolated from a smear-ripened cheese.</title>
        <authorList>
            <consortium name="US DOE Joint Genome Institute (JGI-PGF)"/>
            <person name="Walter F."/>
            <person name="Albersmeier A."/>
            <person name="Kalinowski J."/>
            <person name="Ruckert C."/>
        </authorList>
    </citation>
    <scope>NUCLEOTIDE SEQUENCE</scope>
    <source>
        <strain evidence="2">CGMCC 1.15178</strain>
    </source>
</reference>
<accession>A0A916Z8K5</accession>
<keyword evidence="1" id="KW-0812">Transmembrane</keyword>
<name>A0A916Z8K5_9BACL</name>
<evidence type="ECO:0008006" key="4">
    <source>
        <dbReference type="Google" id="ProtNLM"/>
    </source>
</evidence>